<dbReference type="RefSeq" id="WP_048309146.1">
    <property type="nucleotide sequence ID" value="NZ_CP119526.1"/>
</dbReference>
<feature type="transmembrane region" description="Helical" evidence="6">
    <location>
        <begin position="81"/>
        <end position="106"/>
    </location>
</feature>
<evidence type="ECO:0000256" key="2">
    <source>
        <dbReference type="ARBA" id="ARBA00022475"/>
    </source>
</evidence>
<comment type="similarity">
    <text evidence="6">Belongs to the TVP38/TMEM64 family.</text>
</comment>
<feature type="transmembrane region" description="Helical" evidence="6">
    <location>
        <begin position="157"/>
        <end position="180"/>
    </location>
</feature>
<dbReference type="EMBL" id="LELK01000001">
    <property type="protein sequence ID" value="KMM38063.1"/>
    <property type="molecule type" value="Genomic_DNA"/>
</dbReference>
<dbReference type="AlphaFoldDB" id="A0A0J6CY82"/>
<keyword evidence="5 6" id="KW-0472">Membrane</keyword>
<evidence type="ECO:0000256" key="6">
    <source>
        <dbReference type="RuleBase" id="RU366058"/>
    </source>
</evidence>
<feature type="transmembrane region" description="Helical" evidence="6">
    <location>
        <begin position="186"/>
        <end position="204"/>
    </location>
</feature>
<feature type="transmembrane region" description="Helical" evidence="6">
    <location>
        <begin position="7"/>
        <end position="27"/>
    </location>
</feature>
<gene>
    <name evidence="8" type="ORF">AB986_01700</name>
</gene>
<comment type="subcellular location">
    <subcellularLocation>
        <location evidence="1 6">Cell membrane</location>
        <topology evidence="1 6">Multi-pass membrane protein</topology>
    </subcellularLocation>
</comment>
<evidence type="ECO:0000313" key="9">
    <source>
        <dbReference type="Proteomes" id="UP000035996"/>
    </source>
</evidence>
<keyword evidence="9" id="KW-1185">Reference proteome</keyword>
<organism evidence="8 9">
    <name type="scientific">Guptibacillus hwajinpoensis</name>
    <dbReference type="NCBI Taxonomy" id="208199"/>
    <lineage>
        <taxon>Bacteria</taxon>
        <taxon>Bacillati</taxon>
        <taxon>Bacillota</taxon>
        <taxon>Bacilli</taxon>
        <taxon>Bacillales</taxon>
        <taxon>Guptibacillaceae</taxon>
        <taxon>Guptibacillus</taxon>
    </lineage>
</organism>
<dbReference type="InterPro" id="IPR032816">
    <property type="entry name" value="VTT_dom"/>
</dbReference>
<keyword evidence="2 6" id="KW-1003">Cell membrane</keyword>
<dbReference type="PANTHER" id="PTHR12677:SF59">
    <property type="entry name" value="GOLGI APPARATUS MEMBRANE PROTEIN TVP38-RELATED"/>
    <property type="match status" value="1"/>
</dbReference>
<dbReference type="PANTHER" id="PTHR12677">
    <property type="entry name" value="GOLGI APPARATUS MEMBRANE PROTEIN TVP38-RELATED"/>
    <property type="match status" value="1"/>
</dbReference>
<dbReference type="GO" id="GO:0005886">
    <property type="term" value="C:plasma membrane"/>
    <property type="evidence" value="ECO:0007669"/>
    <property type="project" value="UniProtKB-SubCell"/>
</dbReference>
<accession>A0A0J6CY82</accession>
<comment type="caution">
    <text evidence="8">The sequence shown here is derived from an EMBL/GenBank/DDBJ whole genome shotgun (WGS) entry which is preliminary data.</text>
</comment>
<dbReference type="Pfam" id="PF09335">
    <property type="entry name" value="VTT_dom"/>
    <property type="match status" value="1"/>
</dbReference>
<dbReference type="Proteomes" id="UP000035996">
    <property type="component" value="Unassembled WGS sequence"/>
</dbReference>
<proteinExistence type="inferred from homology"/>
<dbReference type="OrthoDB" id="9812980at2"/>
<evidence type="ECO:0000313" key="8">
    <source>
        <dbReference type="EMBL" id="KMM38063.1"/>
    </source>
</evidence>
<sequence>MTMKTILKGLSLTVVLVIIFFLNQYVFDFRPSTIREWISSFGFYAPLVFLLICIVRPFVLFPTSILSIAGGLVFGPYLGTLLVVIGGSTGALLFFSVARKLGLQILPKSWRRRGETLERRLSENGFVYVLLLRLVPFLHFDLVSYVCGVSSVNRRKYYMATLLGMLPGALALNFLGASFLSNNIGSIMLAAVVLLLLLLISLFIRKKVFGAVIEEELR</sequence>
<protein>
    <recommendedName>
        <fullName evidence="6">TVP38/TMEM64 family membrane protein</fullName>
    </recommendedName>
</protein>
<feature type="domain" description="VTT" evidence="7">
    <location>
        <begin position="61"/>
        <end position="177"/>
    </location>
</feature>
<evidence type="ECO:0000256" key="4">
    <source>
        <dbReference type="ARBA" id="ARBA00022989"/>
    </source>
</evidence>
<evidence type="ECO:0000256" key="1">
    <source>
        <dbReference type="ARBA" id="ARBA00004651"/>
    </source>
</evidence>
<evidence type="ECO:0000256" key="5">
    <source>
        <dbReference type="ARBA" id="ARBA00023136"/>
    </source>
</evidence>
<dbReference type="STRING" id="157733.AB986_01700"/>
<keyword evidence="3 6" id="KW-0812">Transmembrane</keyword>
<feature type="transmembrane region" description="Helical" evidence="6">
    <location>
        <begin position="47"/>
        <end position="74"/>
    </location>
</feature>
<evidence type="ECO:0000256" key="3">
    <source>
        <dbReference type="ARBA" id="ARBA00022692"/>
    </source>
</evidence>
<dbReference type="InterPro" id="IPR015414">
    <property type="entry name" value="TMEM64"/>
</dbReference>
<evidence type="ECO:0000259" key="7">
    <source>
        <dbReference type="Pfam" id="PF09335"/>
    </source>
</evidence>
<reference evidence="8" key="1">
    <citation type="submission" date="2015-06" db="EMBL/GenBank/DDBJ databases">
        <authorList>
            <person name="Liu B."/>
            <person name="Wang J."/>
            <person name="Zhu Y."/>
            <person name="Liu G."/>
            <person name="Chen Q."/>
            <person name="Zheng C."/>
            <person name="Che J."/>
            <person name="Ge C."/>
            <person name="Shi H."/>
            <person name="Pan Z."/>
            <person name="Liu X."/>
        </authorList>
    </citation>
    <scope>NUCLEOTIDE SEQUENCE [LARGE SCALE GENOMIC DNA]</scope>
    <source>
        <strain evidence="8">DSM 16346</strain>
    </source>
</reference>
<feature type="transmembrane region" description="Helical" evidence="6">
    <location>
        <begin position="126"/>
        <end position="145"/>
    </location>
</feature>
<keyword evidence="4 6" id="KW-1133">Transmembrane helix</keyword>
<name>A0A0J6CY82_9BACL</name>